<feature type="compositionally biased region" description="Basic and acidic residues" evidence="3">
    <location>
        <begin position="256"/>
        <end position="265"/>
    </location>
</feature>
<evidence type="ECO:0000256" key="1">
    <source>
        <dbReference type="ARBA" id="ARBA00009019"/>
    </source>
</evidence>
<feature type="region of interest" description="Disordered" evidence="3">
    <location>
        <begin position="297"/>
        <end position="396"/>
    </location>
</feature>
<proteinExistence type="inferred from homology"/>
<dbReference type="EMBL" id="AJVK01012793">
    <property type="status" value="NOT_ANNOTATED_CDS"/>
    <property type="molecule type" value="Genomic_DNA"/>
</dbReference>
<organism evidence="4 5">
    <name type="scientific">Phlebotomus papatasi</name>
    <name type="common">Sandfly</name>
    <dbReference type="NCBI Taxonomy" id="29031"/>
    <lineage>
        <taxon>Eukaryota</taxon>
        <taxon>Metazoa</taxon>
        <taxon>Ecdysozoa</taxon>
        <taxon>Arthropoda</taxon>
        <taxon>Hexapoda</taxon>
        <taxon>Insecta</taxon>
        <taxon>Pterygota</taxon>
        <taxon>Neoptera</taxon>
        <taxon>Endopterygota</taxon>
        <taxon>Diptera</taxon>
        <taxon>Nematocera</taxon>
        <taxon>Psychodoidea</taxon>
        <taxon>Psychodidae</taxon>
        <taxon>Phlebotomus</taxon>
        <taxon>Phlebotomus</taxon>
    </lineage>
</organism>
<feature type="region of interest" description="Disordered" evidence="3">
    <location>
        <begin position="256"/>
        <end position="278"/>
    </location>
</feature>
<dbReference type="PANTHER" id="PTHR19232">
    <property type="entry name" value="CENTROCORTIN FAMILY MEMBER"/>
    <property type="match status" value="1"/>
</dbReference>
<protein>
    <submittedName>
        <fullName evidence="4">Uncharacterized protein</fullName>
    </submittedName>
</protein>
<dbReference type="AlphaFoldDB" id="A0A1B0GMZ4"/>
<feature type="compositionally biased region" description="Basic residues" evidence="3">
    <location>
        <begin position="298"/>
        <end position="308"/>
    </location>
</feature>
<keyword evidence="2" id="KW-0175">Coiled coil</keyword>
<evidence type="ECO:0000313" key="4">
    <source>
        <dbReference type="EnsemblMetazoa" id="PPAI004047-PA"/>
    </source>
</evidence>
<feature type="compositionally biased region" description="Polar residues" evidence="3">
    <location>
        <begin position="109"/>
        <end position="134"/>
    </location>
</feature>
<feature type="compositionally biased region" description="Basic and acidic residues" evidence="3">
    <location>
        <begin position="195"/>
        <end position="208"/>
    </location>
</feature>
<keyword evidence="5" id="KW-1185">Reference proteome</keyword>
<sequence>EDELHAKWHLVGKSCGDNPLEVSKPDSLDLAAAPVANPYRVLVERYEALMEEQKRRSQVLGLTEDSHMSGDYSSIHTKDTDEESATGSGRRTAQADNGKSTGARRKTTLRTPTDFSETETTSSGYSDETSNKSTQTDERAGSFLCTIADGEDCKFSIYDDASPIGSRFRNRPEYRELFKEIFAVLKKAAENRDEGDKLPLLDDTHPPTDVKVPPVTPATEDLPEIQDDAISVTSSMISEQSVAMSECITKTERRKIEQQKKHANQENKPPIGQIVEDGRILTPYKRQPLEYLSVSVNVKKKHRKNRRNHAIDRSDSPAGVPSPPKVFYATGSGRKRRDMRPVDLAHLSPSGFEWPGKQASNRGVSQSPSTPSTANSSRNELDTSAVEFRPSTASQDLQKLKKLDLSYAEVLRRADKCQHQHWRKNQNQHHNSGHRHYQQSRR</sequence>
<name>A0A1B0GMZ4_PHLPP</name>
<feature type="region of interest" description="Disordered" evidence="3">
    <location>
        <begin position="53"/>
        <end position="138"/>
    </location>
</feature>
<feature type="region of interest" description="Disordered" evidence="3">
    <location>
        <begin position="415"/>
        <end position="442"/>
    </location>
</feature>
<comment type="similarity">
    <text evidence="1">Belongs to the CDR2 family.</text>
</comment>
<dbReference type="Proteomes" id="UP000092462">
    <property type="component" value="Unassembled WGS sequence"/>
</dbReference>
<accession>A0A1B0GMZ4</accession>
<feature type="compositionally biased region" description="Basic residues" evidence="3">
    <location>
        <begin position="419"/>
        <end position="442"/>
    </location>
</feature>
<reference evidence="4" key="1">
    <citation type="submission" date="2022-08" db="UniProtKB">
        <authorList>
            <consortium name="EnsemblMetazoa"/>
        </authorList>
    </citation>
    <scope>IDENTIFICATION</scope>
    <source>
        <strain evidence="4">Israel</strain>
    </source>
</reference>
<evidence type="ECO:0000256" key="3">
    <source>
        <dbReference type="SAM" id="MobiDB-lite"/>
    </source>
</evidence>
<dbReference type="InterPro" id="IPR026079">
    <property type="entry name" value="CDR2"/>
</dbReference>
<feature type="region of interest" description="Disordered" evidence="3">
    <location>
        <begin position="195"/>
        <end position="220"/>
    </location>
</feature>
<dbReference type="PANTHER" id="PTHR19232:SF7">
    <property type="entry name" value="CENTROCORTIN, ISOFORM A"/>
    <property type="match status" value="1"/>
</dbReference>
<evidence type="ECO:0000256" key="2">
    <source>
        <dbReference type="ARBA" id="ARBA00023054"/>
    </source>
</evidence>
<dbReference type="VEuPathDB" id="VectorBase:PPAPM1_002018"/>
<feature type="compositionally biased region" description="Polar residues" evidence="3">
    <location>
        <begin position="358"/>
        <end position="378"/>
    </location>
</feature>
<feature type="compositionally biased region" description="Polar residues" evidence="3">
    <location>
        <begin position="85"/>
        <end position="100"/>
    </location>
</feature>
<evidence type="ECO:0000313" key="5">
    <source>
        <dbReference type="Proteomes" id="UP000092462"/>
    </source>
</evidence>
<dbReference type="VEuPathDB" id="VectorBase:PPAI004047"/>
<dbReference type="EnsemblMetazoa" id="PPAI004047-RA">
    <property type="protein sequence ID" value="PPAI004047-PA"/>
    <property type="gene ID" value="PPAI004047"/>
</dbReference>